<feature type="domain" description="Alpha-type protein kinase" evidence="4">
    <location>
        <begin position="11"/>
        <end position="65"/>
    </location>
</feature>
<keyword evidence="6" id="KW-1185">Reference proteome</keyword>
<protein>
    <recommendedName>
        <fullName evidence="4">Alpha-type protein kinase domain-containing protein</fullName>
    </recommendedName>
</protein>
<evidence type="ECO:0000313" key="5">
    <source>
        <dbReference type="EMBL" id="KAI1692022.1"/>
    </source>
</evidence>
<evidence type="ECO:0000256" key="1">
    <source>
        <dbReference type="ARBA" id="ARBA00022527"/>
    </source>
</evidence>
<proteinExistence type="predicted"/>
<keyword evidence="1" id="KW-0723">Serine/threonine-protein kinase</keyword>
<sequence length="113" mass="12924">MVSIEIKPGVDRYMSCERRYGNDSKFLRFSNNADYAMLESTCKVHDLTFDVVELLMAFSHWTYQAHLKKASERHRNNCHPTTATPTSATFNFSFRLLSNDSVKKEIGPRAADG</sequence>
<evidence type="ECO:0000259" key="4">
    <source>
        <dbReference type="Pfam" id="PF02816"/>
    </source>
</evidence>
<evidence type="ECO:0000256" key="3">
    <source>
        <dbReference type="ARBA" id="ARBA00022777"/>
    </source>
</evidence>
<keyword evidence="3" id="KW-0418">Kinase</keyword>
<evidence type="ECO:0000313" key="6">
    <source>
        <dbReference type="Proteomes" id="UP001201812"/>
    </source>
</evidence>
<dbReference type="AlphaFoldDB" id="A0AAD4QVN2"/>
<reference evidence="5" key="1">
    <citation type="submission" date="2022-01" db="EMBL/GenBank/DDBJ databases">
        <title>Genome Sequence Resource for Two Populations of Ditylenchus destructor, the Migratory Endoparasitic Phytonematode.</title>
        <authorList>
            <person name="Zhang H."/>
            <person name="Lin R."/>
            <person name="Xie B."/>
        </authorList>
    </citation>
    <scope>NUCLEOTIDE SEQUENCE</scope>
    <source>
        <strain evidence="5">BazhouSP</strain>
    </source>
</reference>
<dbReference type="InterPro" id="IPR004166">
    <property type="entry name" value="a-kinase_dom"/>
</dbReference>
<evidence type="ECO:0000256" key="2">
    <source>
        <dbReference type="ARBA" id="ARBA00022679"/>
    </source>
</evidence>
<dbReference type="Proteomes" id="UP001201812">
    <property type="component" value="Unassembled WGS sequence"/>
</dbReference>
<organism evidence="5 6">
    <name type="scientific">Ditylenchus destructor</name>
    <dbReference type="NCBI Taxonomy" id="166010"/>
    <lineage>
        <taxon>Eukaryota</taxon>
        <taxon>Metazoa</taxon>
        <taxon>Ecdysozoa</taxon>
        <taxon>Nematoda</taxon>
        <taxon>Chromadorea</taxon>
        <taxon>Rhabditida</taxon>
        <taxon>Tylenchina</taxon>
        <taxon>Tylenchomorpha</taxon>
        <taxon>Sphaerularioidea</taxon>
        <taxon>Anguinidae</taxon>
        <taxon>Anguininae</taxon>
        <taxon>Ditylenchus</taxon>
    </lineage>
</organism>
<accession>A0AAD4QVN2</accession>
<gene>
    <name evidence="5" type="ORF">DdX_21490</name>
</gene>
<name>A0AAD4QVN2_9BILA</name>
<keyword evidence="2" id="KW-0808">Transferase</keyword>
<dbReference type="GO" id="GO:0004674">
    <property type="term" value="F:protein serine/threonine kinase activity"/>
    <property type="evidence" value="ECO:0007669"/>
    <property type="project" value="UniProtKB-KW"/>
</dbReference>
<comment type="caution">
    <text evidence="5">The sequence shown here is derived from an EMBL/GenBank/DDBJ whole genome shotgun (WGS) entry which is preliminary data.</text>
</comment>
<dbReference type="GO" id="GO:0005524">
    <property type="term" value="F:ATP binding"/>
    <property type="evidence" value="ECO:0007669"/>
    <property type="project" value="InterPro"/>
</dbReference>
<dbReference type="Pfam" id="PF02816">
    <property type="entry name" value="Alpha_kinase"/>
    <property type="match status" value="1"/>
</dbReference>
<dbReference type="EMBL" id="JAKKPZ010000835">
    <property type="protein sequence ID" value="KAI1692022.1"/>
    <property type="molecule type" value="Genomic_DNA"/>
</dbReference>